<name>A0AAD8LPG8_TARER</name>
<evidence type="ECO:0000313" key="2">
    <source>
        <dbReference type="Proteomes" id="UP001229421"/>
    </source>
</evidence>
<keyword evidence="2" id="KW-1185">Reference proteome</keyword>
<reference evidence="1" key="1">
    <citation type="journal article" date="2023" name="bioRxiv">
        <title>Improved chromosome-level genome assembly for marigold (Tagetes erecta).</title>
        <authorList>
            <person name="Jiang F."/>
            <person name="Yuan L."/>
            <person name="Wang S."/>
            <person name="Wang H."/>
            <person name="Xu D."/>
            <person name="Wang A."/>
            <person name="Fan W."/>
        </authorList>
    </citation>
    <scope>NUCLEOTIDE SEQUENCE</scope>
    <source>
        <strain evidence="1">WSJ</strain>
        <tissue evidence="1">Leaf</tissue>
    </source>
</reference>
<sequence length="71" mass="7596">MEAKASIFCINVSVSEPNLSRNMQAIGNIVRPWSKLSRVKAVVVGGNNGPLEHIEDGLCVCGGETIEQNLT</sequence>
<gene>
    <name evidence="1" type="ORF">QVD17_06968</name>
</gene>
<accession>A0AAD8LPG8</accession>
<dbReference type="AlphaFoldDB" id="A0AAD8LPG8"/>
<dbReference type="Proteomes" id="UP001229421">
    <property type="component" value="Unassembled WGS sequence"/>
</dbReference>
<proteinExistence type="predicted"/>
<comment type="caution">
    <text evidence="1">The sequence shown here is derived from an EMBL/GenBank/DDBJ whole genome shotgun (WGS) entry which is preliminary data.</text>
</comment>
<protein>
    <submittedName>
        <fullName evidence="1">Uncharacterized protein</fullName>
    </submittedName>
</protein>
<organism evidence="1 2">
    <name type="scientific">Tagetes erecta</name>
    <name type="common">African marigold</name>
    <dbReference type="NCBI Taxonomy" id="13708"/>
    <lineage>
        <taxon>Eukaryota</taxon>
        <taxon>Viridiplantae</taxon>
        <taxon>Streptophyta</taxon>
        <taxon>Embryophyta</taxon>
        <taxon>Tracheophyta</taxon>
        <taxon>Spermatophyta</taxon>
        <taxon>Magnoliopsida</taxon>
        <taxon>eudicotyledons</taxon>
        <taxon>Gunneridae</taxon>
        <taxon>Pentapetalae</taxon>
        <taxon>asterids</taxon>
        <taxon>campanulids</taxon>
        <taxon>Asterales</taxon>
        <taxon>Asteraceae</taxon>
        <taxon>Asteroideae</taxon>
        <taxon>Heliantheae alliance</taxon>
        <taxon>Tageteae</taxon>
        <taxon>Tagetes</taxon>
    </lineage>
</organism>
<dbReference type="EMBL" id="JAUHHV010000001">
    <property type="protein sequence ID" value="KAK1441130.1"/>
    <property type="molecule type" value="Genomic_DNA"/>
</dbReference>
<evidence type="ECO:0000313" key="1">
    <source>
        <dbReference type="EMBL" id="KAK1441130.1"/>
    </source>
</evidence>